<dbReference type="InterPro" id="IPR036052">
    <property type="entry name" value="TrpB-like_PALP_sf"/>
</dbReference>
<keyword evidence="3" id="KW-0456">Lyase</keyword>
<dbReference type="InterPro" id="IPR001926">
    <property type="entry name" value="TrpB-like_PALP"/>
</dbReference>
<accession>A0ABD5PZ15</accession>
<proteinExistence type="predicted"/>
<evidence type="ECO:0000256" key="1">
    <source>
        <dbReference type="ARBA" id="ARBA00001933"/>
    </source>
</evidence>
<dbReference type="InterPro" id="IPR050147">
    <property type="entry name" value="Ser/Thr_Dehydratase"/>
</dbReference>
<organism evidence="5 6">
    <name type="scientific">Halorussus aquaticus</name>
    <dbReference type="NCBI Taxonomy" id="2953748"/>
    <lineage>
        <taxon>Archaea</taxon>
        <taxon>Methanobacteriati</taxon>
        <taxon>Methanobacteriota</taxon>
        <taxon>Stenosarchaea group</taxon>
        <taxon>Halobacteria</taxon>
        <taxon>Halobacteriales</taxon>
        <taxon>Haladaptataceae</taxon>
        <taxon>Halorussus</taxon>
    </lineage>
</organism>
<evidence type="ECO:0000313" key="5">
    <source>
        <dbReference type="EMBL" id="MFC4823719.1"/>
    </source>
</evidence>
<comment type="cofactor">
    <cofactor evidence="1">
        <name>pyridoxal 5'-phosphate</name>
        <dbReference type="ChEBI" id="CHEBI:597326"/>
    </cofactor>
</comment>
<reference evidence="5 6" key="1">
    <citation type="journal article" date="2019" name="Int. J. Syst. Evol. Microbiol.">
        <title>The Global Catalogue of Microorganisms (GCM) 10K type strain sequencing project: providing services to taxonomists for standard genome sequencing and annotation.</title>
        <authorList>
            <consortium name="The Broad Institute Genomics Platform"/>
            <consortium name="The Broad Institute Genome Sequencing Center for Infectious Disease"/>
            <person name="Wu L."/>
            <person name="Ma J."/>
        </authorList>
    </citation>
    <scope>NUCLEOTIDE SEQUENCE [LARGE SCALE GENOMIC DNA]</scope>
    <source>
        <strain evidence="5 6">XZYJ18</strain>
    </source>
</reference>
<evidence type="ECO:0000259" key="4">
    <source>
        <dbReference type="Pfam" id="PF00291"/>
    </source>
</evidence>
<dbReference type="PANTHER" id="PTHR48078:SF6">
    <property type="entry name" value="L-THREONINE DEHYDRATASE CATABOLIC TDCB"/>
    <property type="match status" value="1"/>
</dbReference>
<dbReference type="GeneID" id="73046980"/>
<dbReference type="Pfam" id="PF00291">
    <property type="entry name" value="PALP"/>
    <property type="match status" value="1"/>
</dbReference>
<feature type="domain" description="Tryptophan synthase beta chain-like PALP" evidence="4">
    <location>
        <begin position="85"/>
        <end position="398"/>
    </location>
</feature>
<dbReference type="PANTHER" id="PTHR48078">
    <property type="entry name" value="THREONINE DEHYDRATASE, MITOCHONDRIAL-RELATED"/>
    <property type="match status" value="1"/>
</dbReference>
<keyword evidence="2" id="KW-0663">Pyridoxal phosphate</keyword>
<name>A0ABD5PZ15_9EURY</name>
<evidence type="ECO:0000256" key="3">
    <source>
        <dbReference type="ARBA" id="ARBA00023239"/>
    </source>
</evidence>
<evidence type="ECO:0000256" key="2">
    <source>
        <dbReference type="ARBA" id="ARBA00022898"/>
    </source>
</evidence>
<dbReference type="RefSeq" id="WP_254270307.1">
    <property type="nucleotide sequence ID" value="NZ_CP100401.1"/>
</dbReference>
<evidence type="ECO:0000313" key="6">
    <source>
        <dbReference type="Proteomes" id="UP001595945"/>
    </source>
</evidence>
<dbReference type="AlphaFoldDB" id="A0ABD5PZ15"/>
<dbReference type="GO" id="GO:0016829">
    <property type="term" value="F:lyase activity"/>
    <property type="evidence" value="ECO:0007669"/>
    <property type="project" value="UniProtKB-KW"/>
</dbReference>
<dbReference type="Proteomes" id="UP001595945">
    <property type="component" value="Unassembled WGS sequence"/>
</dbReference>
<dbReference type="Gene3D" id="3.40.50.1100">
    <property type="match status" value="2"/>
</dbReference>
<dbReference type="SUPFAM" id="SSF53686">
    <property type="entry name" value="Tryptophan synthase beta subunit-like PLP-dependent enzymes"/>
    <property type="match status" value="1"/>
</dbReference>
<comment type="caution">
    <text evidence="5">The sequence shown here is derived from an EMBL/GenBank/DDBJ whole genome shotgun (WGS) entry which is preliminary data.</text>
</comment>
<protein>
    <submittedName>
        <fullName evidence="5">Pyridoxal-phosphate dependent enzyme</fullName>
    </submittedName>
</protein>
<sequence length="428" mass="43978">MTGDPTDAPSESPDLTCYRCGRTASFPDRKRCECGEPLWFDTDGAAVGFEWPDSERSGQRGEVGPGVWRYADLLPVGHPGGVAAAAGATPLVRVPDLDEGCRLHLKDESENPTGSFKDRGSAVGAAWASAAGREWVGTVSHGNMAISVAANAAGTGPDGPDALVLVPDDISGERLAAIAQYDPAVLRMAGDYGRLYYDALDADAPVEFVNSDTPLRVAGQKTAALELCEAFASEASASRQTGASTPAPDAIVLPVSSGGHASATWKALRELRAAGLLAEADLPRLYLVQAAACDPIAAAYRRGADEVTATSDAEDTVAYSIANADPPSGTRALAAALETGGAVLSVPDGEILDAKADLAADAGFCVEPASATTLAGVRRLSERGELAPDDDVVAVLTGTGFRELDADGAKPDTVALDDLSERLRALTG</sequence>
<dbReference type="EMBL" id="JBHSHT010000001">
    <property type="protein sequence ID" value="MFC4823719.1"/>
    <property type="molecule type" value="Genomic_DNA"/>
</dbReference>
<keyword evidence="6" id="KW-1185">Reference proteome</keyword>
<gene>
    <name evidence="5" type="ORF">ACFO9K_05555</name>
</gene>